<dbReference type="Pfam" id="PF03465">
    <property type="entry name" value="eRF1_3"/>
    <property type="match status" value="1"/>
</dbReference>
<dbReference type="GO" id="GO:0032790">
    <property type="term" value="P:ribosome disassembly"/>
    <property type="evidence" value="ECO:0007669"/>
    <property type="project" value="TreeGrafter"/>
</dbReference>
<evidence type="ECO:0000256" key="6">
    <source>
        <dbReference type="RuleBase" id="RU362019"/>
    </source>
</evidence>
<organism evidence="8 9">
    <name type="scientific">Coccomyxa viridis</name>
    <dbReference type="NCBI Taxonomy" id="1274662"/>
    <lineage>
        <taxon>Eukaryota</taxon>
        <taxon>Viridiplantae</taxon>
        <taxon>Chlorophyta</taxon>
        <taxon>core chlorophytes</taxon>
        <taxon>Trebouxiophyceae</taxon>
        <taxon>Trebouxiophyceae incertae sedis</taxon>
        <taxon>Coccomyxaceae</taxon>
        <taxon>Coccomyxa</taxon>
    </lineage>
</organism>
<keyword evidence="4 6" id="KW-0963">Cytoplasm</keyword>
<dbReference type="InterPro" id="IPR005140">
    <property type="entry name" value="eRF1_Pelota-like_N"/>
</dbReference>
<dbReference type="InterPro" id="IPR005141">
    <property type="entry name" value="eRF1_2"/>
</dbReference>
<gene>
    <name evidence="8" type="ORF">CVIRNUC_002057</name>
</gene>
<dbReference type="InterPro" id="IPR029064">
    <property type="entry name" value="Ribosomal_eL30-like_sf"/>
</dbReference>
<protein>
    <recommendedName>
        <fullName evidence="6">Protein pelota homolog</fullName>
    </recommendedName>
</protein>
<evidence type="ECO:0000256" key="5">
    <source>
        <dbReference type="ARBA" id="ARBA00022723"/>
    </source>
</evidence>
<dbReference type="SUPFAM" id="SSF53137">
    <property type="entry name" value="Translational machinery components"/>
    <property type="match status" value="1"/>
</dbReference>
<comment type="similarity">
    <text evidence="3 6">Belongs to the eukaryotic release factor 1 family. Pelota subfamily.</text>
</comment>
<dbReference type="Gene3D" id="3.30.420.60">
    <property type="entry name" value="eRF1 domain 2"/>
    <property type="match status" value="1"/>
</dbReference>
<evidence type="ECO:0000256" key="3">
    <source>
        <dbReference type="ARBA" id="ARBA00009504"/>
    </source>
</evidence>
<feature type="domain" description="eRF1/Pelota-like N-terminal" evidence="7">
    <location>
        <begin position="1"/>
        <end position="129"/>
    </location>
</feature>
<evidence type="ECO:0000256" key="1">
    <source>
        <dbReference type="ARBA" id="ARBA00001968"/>
    </source>
</evidence>
<dbReference type="FunFam" id="3.30.420.60:FF:000002">
    <property type="entry name" value="Protein pelota homolog"/>
    <property type="match status" value="1"/>
</dbReference>
<dbReference type="Pfam" id="PF26356">
    <property type="entry name" value="Pelota_N"/>
    <property type="match status" value="1"/>
</dbReference>
<dbReference type="SUPFAM" id="SSF55315">
    <property type="entry name" value="L30e-like"/>
    <property type="match status" value="1"/>
</dbReference>
<evidence type="ECO:0000259" key="7">
    <source>
        <dbReference type="SMART" id="SM01194"/>
    </source>
</evidence>
<comment type="subcellular location">
    <subcellularLocation>
        <location evidence="2 6">Cytoplasm</location>
    </subcellularLocation>
</comment>
<dbReference type="FunFam" id="2.30.30.870:FF:000001">
    <property type="entry name" value="Protein pelota homolog"/>
    <property type="match status" value="1"/>
</dbReference>
<reference evidence="8 9" key="1">
    <citation type="submission" date="2023-10" db="EMBL/GenBank/DDBJ databases">
        <authorList>
            <person name="Maclean D."/>
            <person name="Macfadyen A."/>
        </authorList>
    </citation>
    <scope>NUCLEOTIDE SEQUENCE [LARGE SCALE GENOMIC DNA]</scope>
</reference>
<keyword evidence="5 6" id="KW-0479">Metal-binding</keyword>
<dbReference type="Gene3D" id="3.30.1330.30">
    <property type="match status" value="1"/>
</dbReference>
<dbReference type="AlphaFoldDB" id="A0AAV1HW85"/>
<evidence type="ECO:0000256" key="2">
    <source>
        <dbReference type="ARBA" id="ARBA00004496"/>
    </source>
</evidence>
<accession>A0AAV1HW85</accession>
<sequence length="381" mass="41346">MRLVNRSYTKGNEGHAKLIPEEGEDMWHVYNLVRAGDRVTAVTFRKIAVYGAGGGESERVKIKLTIAVEAVDFDPEGASLRLRGKNLTETEHVKLGSYHTLELEPQRAFTLEKAVWDAIDVERIQQATDPAASADLAAVLITEGLANVCLVGSSTTVQRAKVESSIPRKRGAAAAGYDKALHSFFNKVYAAIERHVDWSIVRCLVIAGPGFMKNQFKDYLHAEAVRRDTRDLILNKTKIVLAHASSAFKHSLREVLESPGIAAQIKDTKAAQEVAALQAFHIMLSQDSARAFYGPGHVRAAHELGAIQTLLISDTLFRVNDVAKRKAFAALVDGVKGAGGDALILSGAHVSGEQLDQLSGIAAILRFPLPDLEDAELDPDL</sequence>
<evidence type="ECO:0000313" key="8">
    <source>
        <dbReference type="EMBL" id="CAK0751297.1"/>
    </source>
</evidence>
<name>A0AAV1HW85_9CHLO</name>
<proteinExistence type="inferred from homology"/>
<dbReference type="InterPro" id="IPR005142">
    <property type="entry name" value="eRF1_3"/>
</dbReference>
<dbReference type="GO" id="GO:0005737">
    <property type="term" value="C:cytoplasm"/>
    <property type="evidence" value="ECO:0007669"/>
    <property type="project" value="UniProtKB-SubCell"/>
</dbReference>
<dbReference type="Gene3D" id="2.30.30.870">
    <property type="entry name" value="Pelota, domain A"/>
    <property type="match status" value="1"/>
</dbReference>
<dbReference type="EMBL" id="CAUYUE010000003">
    <property type="protein sequence ID" value="CAK0751297.1"/>
    <property type="molecule type" value="Genomic_DNA"/>
</dbReference>
<dbReference type="InterPro" id="IPR058547">
    <property type="entry name" value="Pelota_N"/>
</dbReference>
<keyword evidence="9" id="KW-1185">Reference proteome</keyword>
<dbReference type="SUPFAM" id="SSF159065">
    <property type="entry name" value="Dom34/Pelota N-terminal domain-like"/>
    <property type="match status" value="1"/>
</dbReference>
<dbReference type="PANTHER" id="PTHR10853:SF0">
    <property type="entry name" value="PROTEIN PELOTA HOMOLOG"/>
    <property type="match status" value="1"/>
</dbReference>
<evidence type="ECO:0000256" key="4">
    <source>
        <dbReference type="ARBA" id="ARBA00022490"/>
    </source>
</evidence>
<dbReference type="Pfam" id="PF03464">
    <property type="entry name" value="eRF1_2"/>
    <property type="match status" value="1"/>
</dbReference>
<comment type="cofactor">
    <cofactor evidence="1 6">
        <name>a divalent metal cation</name>
        <dbReference type="ChEBI" id="CHEBI:60240"/>
    </cofactor>
</comment>
<dbReference type="FunFam" id="3.30.1330.30:FF:000008">
    <property type="entry name" value="Protein pelota homolog"/>
    <property type="match status" value="1"/>
</dbReference>
<dbReference type="Proteomes" id="UP001314263">
    <property type="component" value="Unassembled WGS sequence"/>
</dbReference>
<dbReference type="GO" id="GO:0070481">
    <property type="term" value="P:nuclear-transcribed mRNA catabolic process, non-stop decay"/>
    <property type="evidence" value="ECO:0007669"/>
    <property type="project" value="InterPro"/>
</dbReference>
<dbReference type="NCBIfam" id="TIGR00111">
    <property type="entry name" value="pelota"/>
    <property type="match status" value="1"/>
</dbReference>
<dbReference type="PANTHER" id="PTHR10853">
    <property type="entry name" value="PELOTA"/>
    <property type="match status" value="1"/>
</dbReference>
<dbReference type="InterPro" id="IPR042226">
    <property type="entry name" value="eFR1_2_sf"/>
</dbReference>
<dbReference type="GO" id="GO:0070966">
    <property type="term" value="P:nuclear-transcribed mRNA catabolic process, no-go decay"/>
    <property type="evidence" value="ECO:0007669"/>
    <property type="project" value="InterPro"/>
</dbReference>
<dbReference type="InterPro" id="IPR038069">
    <property type="entry name" value="Pelota/DOM34_N"/>
</dbReference>
<comment type="caution">
    <text evidence="8">The sequence shown here is derived from an EMBL/GenBank/DDBJ whole genome shotgun (WGS) entry which is preliminary data.</text>
</comment>
<evidence type="ECO:0000313" key="9">
    <source>
        <dbReference type="Proteomes" id="UP001314263"/>
    </source>
</evidence>
<dbReference type="GO" id="GO:0046872">
    <property type="term" value="F:metal ion binding"/>
    <property type="evidence" value="ECO:0007669"/>
    <property type="project" value="UniProtKB-KW"/>
</dbReference>
<comment type="function">
    <text evidence="6">Component of the Pelota-HBS1L complex, a complex that recognizes stalled ribosomes and triggers the No-Go Decay (NGD) pathway. In the Pelota-HBS1L complex, pelo recognizes ribosomes stalled at the 3' end of an mRNA and engages stalled ribosomes by destabilizing mRNA in the mRNA channel.</text>
</comment>
<dbReference type="InterPro" id="IPR004405">
    <property type="entry name" value="TF_pelota"/>
</dbReference>
<dbReference type="GO" id="GO:0071025">
    <property type="term" value="P:RNA surveillance"/>
    <property type="evidence" value="ECO:0007669"/>
    <property type="project" value="InterPro"/>
</dbReference>
<dbReference type="SMART" id="SM01194">
    <property type="entry name" value="eRF1_1"/>
    <property type="match status" value="1"/>
</dbReference>
<dbReference type="GO" id="GO:0070651">
    <property type="term" value="P:nonfunctional rRNA decay"/>
    <property type="evidence" value="ECO:0007669"/>
    <property type="project" value="TreeGrafter"/>
</dbReference>